<dbReference type="AlphaFoldDB" id="A0A2T7PL25"/>
<evidence type="ECO:0000313" key="2">
    <source>
        <dbReference type="Proteomes" id="UP000245119"/>
    </source>
</evidence>
<sequence length="146" mass="16302">MTSTEEYKREKRPSWKRSQRCRKRMSTLLHTHVALIVVCTLAALDAACVMGQVICDLLIVNDSPESNCDGEENASSQAGGFVLVIQEKDHVQLKIIKQRLRLSAKRSKETTLKATSYKTEVKQLQGLCRKYGATENEINACGLTGM</sequence>
<dbReference type="OrthoDB" id="427456at2759"/>
<reference evidence="1 2" key="1">
    <citation type="submission" date="2018-04" db="EMBL/GenBank/DDBJ databases">
        <title>The genome of golden apple snail Pomacea canaliculata provides insight into stress tolerance and invasive adaptation.</title>
        <authorList>
            <person name="Liu C."/>
            <person name="Liu B."/>
            <person name="Ren Y."/>
            <person name="Zhang Y."/>
            <person name="Wang H."/>
            <person name="Li S."/>
            <person name="Jiang F."/>
            <person name="Yin L."/>
            <person name="Zhang G."/>
            <person name="Qian W."/>
            <person name="Fan W."/>
        </authorList>
    </citation>
    <scope>NUCLEOTIDE SEQUENCE [LARGE SCALE GENOMIC DNA]</scope>
    <source>
        <strain evidence="1">SZHN2017</strain>
        <tissue evidence="1">Muscle</tissue>
    </source>
</reference>
<gene>
    <name evidence="1" type="ORF">C0Q70_05373</name>
</gene>
<dbReference type="EMBL" id="PZQS01000003">
    <property type="protein sequence ID" value="PVD34110.1"/>
    <property type="molecule type" value="Genomic_DNA"/>
</dbReference>
<protein>
    <submittedName>
        <fullName evidence="1">Uncharacterized protein</fullName>
    </submittedName>
</protein>
<comment type="caution">
    <text evidence="1">The sequence shown here is derived from an EMBL/GenBank/DDBJ whole genome shotgun (WGS) entry which is preliminary data.</text>
</comment>
<proteinExistence type="predicted"/>
<organism evidence="1 2">
    <name type="scientific">Pomacea canaliculata</name>
    <name type="common">Golden apple snail</name>
    <dbReference type="NCBI Taxonomy" id="400727"/>
    <lineage>
        <taxon>Eukaryota</taxon>
        <taxon>Metazoa</taxon>
        <taxon>Spiralia</taxon>
        <taxon>Lophotrochozoa</taxon>
        <taxon>Mollusca</taxon>
        <taxon>Gastropoda</taxon>
        <taxon>Caenogastropoda</taxon>
        <taxon>Architaenioglossa</taxon>
        <taxon>Ampullarioidea</taxon>
        <taxon>Ampullariidae</taxon>
        <taxon>Pomacea</taxon>
    </lineage>
</organism>
<evidence type="ECO:0000313" key="1">
    <source>
        <dbReference type="EMBL" id="PVD34110.1"/>
    </source>
</evidence>
<accession>A0A2T7PL25</accession>
<name>A0A2T7PL25_POMCA</name>
<dbReference type="Proteomes" id="UP000245119">
    <property type="component" value="Linkage Group LG3"/>
</dbReference>
<keyword evidence="2" id="KW-1185">Reference proteome</keyword>